<protein>
    <submittedName>
        <fullName evidence="1">Uncharacterized protein</fullName>
    </submittedName>
</protein>
<dbReference type="HOGENOM" id="CLU_092774_0_0_14"/>
<dbReference type="STRING" id="1212765.MHLP_03830"/>
<name>I7CGF2_MYCHA</name>
<dbReference type="Proteomes" id="UP000006502">
    <property type="component" value="Chromosome"/>
</dbReference>
<dbReference type="AlphaFoldDB" id="I7CGF2"/>
<dbReference type="EMBL" id="CP003731">
    <property type="protein sequence ID" value="AFO52346.1"/>
    <property type="molecule type" value="Genomic_DNA"/>
</dbReference>
<dbReference type="PATRIC" id="fig|1212765.3.peg.870"/>
<gene>
    <name evidence="1" type="ordered locus">MHLP_03830</name>
</gene>
<sequence>MFSKTLWLKGLSQQGKIYLATSSLALGSATTGALAVDGTRDSIWQGVSYVSSSISNFLGMAFETSDAPPASSESSDETVNGVFKEAWEGLTLVITRGATWSWKSITYAGKWISEMKSTYNAAKTWSETAWSNLKEHWYTLWIFLRSSFTSINLEKIYQMLSNGSTRQLIIGDKSQLKTVADKMKSIMNKSGSIGFDVGGPFRKLLKTFTEDQSNLTKVISRLDILKSYVEGSTAPKKEAAQALVDFFSSIEDTITNLKFEGSSLYPKSQK</sequence>
<proteinExistence type="predicted"/>
<organism evidence="1 2">
    <name type="scientific">Mycoplasma haematolamae (strain Purdue)</name>
    <dbReference type="NCBI Taxonomy" id="1212765"/>
    <lineage>
        <taxon>Bacteria</taxon>
        <taxon>Bacillati</taxon>
        <taxon>Mycoplasmatota</taxon>
        <taxon>Mollicutes</taxon>
        <taxon>Mycoplasmataceae</taxon>
        <taxon>Mycoplasma</taxon>
    </lineage>
</organism>
<evidence type="ECO:0000313" key="1">
    <source>
        <dbReference type="EMBL" id="AFO52346.1"/>
    </source>
</evidence>
<keyword evidence="2" id="KW-1185">Reference proteome</keyword>
<evidence type="ECO:0000313" key="2">
    <source>
        <dbReference type="Proteomes" id="UP000006502"/>
    </source>
</evidence>
<accession>I7CGF2</accession>
<dbReference type="KEGG" id="mhl:MHLP_03830"/>
<reference evidence="1 2" key="1">
    <citation type="journal article" date="2012" name="J. Bacteriol.">
        <title>Genome Sequence of "Candidatus Mycoplasma haemolamae" Strain Purdue, a Red Blood Cell Pathogen of Alpacas (Vicugna pacos) and Llamas (Lama glama).</title>
        <authorList>
            <person name="Guimaraes A.M."/>
            <person name="Toth B."/>
            <person name="Santos A.P."/>
            <person name="do Nascimento N.C."/>
            <person name="Kritchevsky J.E."/>
            <person name="Messick J.B."/>
        </authorList>
    </citation>
    <scope>NUCLEOTIDE SEQUENCE [LARGE SCALE GENOMIC DNA]</scope>
    <source>
        <strain evidence="1 2">Purdue</strain>
    </source>
</reference>
<reference evidence="2" key="2">
    <citation type="submission" date="2012-07" db="EMBL/GenBank/DDBJ databases">
        <title>Complete genome sequence of 'Candidatus Mycoplasma haemolamae'.</title>
        <authorList>
            <person name="Guimaraes A.M.S."/>
            <person name="Toth B."/>
            <person name="Santos A.P."/>
            <person name="Nascimento N.C."/>
            <person name="Sojka J.E."/>
            <person name="Messick J.B."/>
        </authorList>
    </citation>
    <scope>NUCLEOTIDE SEQUENCE [LARGE SCALE GENOMIC DNA]</scope>
    <source>
        <strain evidence="2">Purdue</strain>
    </source>
</reference>